<dbReference type="PANTHER" id="PTHR43918">
    <property type="entry name" value="ACETYLCHOLINESTERASE"/>
    <property type="match status" value="1"/>
</dbReference>
<comment type="similarity">
    <text evidence="1 3">Belongs to the type-B carboxylesterase/lipase family.</text>
</comment>
<sequence length="557" mass="59054">MLFTLCYGAFFASLVAASPSRRKTIAPTVSLPYATYQGSTNGFVNHFLGMSYASPPLGDLRFRAPVDPWPVTEVQDATAFKNVCIGVNQTAGRSPWGGIAYGEDCLYISVSAPATATNISKLPVLFFISGGGFATLSNVNYNFDQFINTSGGNVVVVQANYRVGALGFLAGKEVAADGHVNAGLLDQRKALHWVKSYIGLFGGDPNHVVIFGASAGAGSVGLQMSAYGGRDDKLFVGAFADAAFYTNVNDATFQESQFGQLASTVGCGKAVSKLACLRGIKITAFQVGNSLGSYPGQNMTSLFQWNAVVDGDFIQDVPLRLYQHGNFVKVPTIVGEVTDEGTFFAYNAATPAEVSRFMSANYPGLSTQNLSTINSLYPIGTPFPFHAAYFPSAAAAYGDAAFKCPGHLIAQSQSKARKNASVWKYSFNQGITLLEAAGYGVAHTTDLGAIFGPHVGPSTGILDVTNGITNGLIFGPYASENAALVPIMMGYTISFVRFLDPNAKKYGLAPTWNALNGSTGLQRLLVQNIGTSMEAIPAPFQSKCAFWNELLLLPTHV</sequence>
<evidence type="ECO:0000256" key="3">
    <source>
        <dbReference type="RuleBase" id="RU361235"/>
    </source>
</evidence>
<accession>A0A4T0BTQ8</accession>
<evidence type="ECO:0000256" key="2">
    <source>
        <dbReference type="ARBA" id="ARBA00022801"/>
    </source>
</evidence>
<dbReference type="PROSITE" id="PS00122">
    <property type="entry name" value="CARBOXYLESTERASE_B_1"/>
    <property type="match status" value="1"/>
</dbReference>
<dbReference type="Pfam" id="PF00135">
    <property type="entry name" value="COesterase"/>
    <property type="match status" value="1"/>
</dbReference>
<dbReference type="InterPro" id="IPR029058">
    <property type="entry name" value="AB_hydrolase_fold"/>
</dbReference>
<proteinExistence type="inferred from homology"/>
<dbReference type="InterPro" id="IPR019826">
    <property type="entry name" value="Carboxylesterase_B_AS"/>
</dbReference>
<dbReference type="InterPro" id="IPR050654">
    <property type="entry name" value="AChE-related_enzymes"/>
</dbReference>
<dbReference type="AlphaFoldDB" id="A0A4T0BTQ8"/>
<dbReference type="EC" id="3.1.1.-" evidence="3"/>
<evidence type="ECO:0000259" key="4">
    <source>
        <dbReference type="Pfam" id="PF00135"/>
    </source>
</evidence>
<keyword evidence="3" id="KW-0732">Signal</keyword>
<dbReference type="InterPro" id="IPR002018">
    <property type="entry name" value="CarbesteraseB"/>
</dbReference>
<feature type="domain" description="Carboxylesterase type B" evidence="4">
    <location>
        <begin position="30"/>
        <end position="547"/>
    </location>
</feature>
<dbReference type="Proteomes" id="UP000308724">
    <property type="component" value="Unassembled WGS sequence"/>
</dbReference>
<gene>
    <name evidence="5" type="ORF">D6C78_06429</name>
</gene>
<feature type="chain" id="PRO_5021037878" description="Carboxylic ester hydrolase" evidence="3">
    <location>
        <begin position="18"/>
        <end position="557"/>
    </location>
</feature>
<keyword evidence="2 3" id="KW-0378">Hydrolase</keyword>
<protein>
    <recommendedName>
        <fullName evidence="3">Carboxylic ester hydrolase</fullName>
        <ecNumber evidence="3">3.1.1.-</ecNumber>
    </recommendedName>
</protein>
<feature type="signal peptide" evidence="3">
    <location>
        <begin position="1"/>
        <end position="17"/>
    </location>
</feature>
<reference evidence="5 6" key="1">
    <citation type="submission" date="2018-10" db="EMBL/GenBank/DDBJ databases">
        <title>Fifty Aureobasidium pullulans genomes reveal a recombining polyextremotolerant generalist.</title>
        <authorList>
            <person name="Gostincar C."/>
            <person name="Turk M."/>
            <person name="Zajc J."/>
            <person name="Gunde-Cimerman N."/>
        </authorList>
    </citation>
    <scope>NUCLEOTIDE SEQUENCE [LARGE SCALE GENOMIC DNA]</scope>
    <source>
        <strain evidence="5 6">EXF-1645</strain>
    </source>
</reference>
<dbReference type="EMBL" id="QZBZ01000142">
    <property type="protein sequence ID" value="TIA35032.1"/>
    <property type="molecule type" value="Genomic_DNA"/>
</dbReference>
<dbReference type="PANTHER" id="PTHR43918:SF4">
    <property type="entry name" value="CARBOXYLIC ESTER HYDROLASE"/>
    <property type="match status" value="1"/>
</dbReference>
<evidence type="ECO:0000256" key="1">
    <source>
        <dbReference type="ARBA" id="ARBA00005964"/>
    </source>
</evidence>
<dbReference type="GO" id="GO:0052689">
    <property type="term" value="F:carboxylic ester hydrolase activity"/>
    <property type="evidence" value="ECO:0007669"/>
    <property type="project" value="TreeGrafter"/>
</dbReference>
<evidence type="ECO:0000313" key="6">
    <source>
        <dbReference type="Proteomes" id="UP000308724"/>
    </source>
</evidence>
<dbReference type="SUPFAM" id="SSF53474">
    <property type="entry name" value="alpha/beta-Hydrolases"/>
    <property type="match status" value="1"/>
</dbReference>
<dbReference type="Gene3D" id="3.40.50.1820">
    <property type="entry name" value="alpha/beta hydrolase"/>
    <property type="match status" value="1"/>
</dbReference>
<name>A0A4T0BTQ8_AURPU</name>
<organism evidence="5 6">
    <name type="scientific">Aureobasidium pullulans</name>
    <name type="common">Black yeast</name>
    <name type="synonym">Pullularia pullulans</name>
    <dbReference type="NCBI Taxonomy" id="5580"/>
    <lineage>
        <taxon>Eukaryota</taxon>
        <taxon>Fungi</taxon>
        <taxon>Dikarya</taxon>
        <taxon>Ascomycota</taxon>
        <taxon>Pezizomycotina</taxon>
        <taxon>Dothideomycetes</taxon>
        <taxon>Dothideomycetidae</taxon>
        <taxon>Dothideales</taxon>
        <taxon>Saccotheciaceae</taxon>
        <taxon>Aureobasidium</taxon>
    </lineage>
</organism>
<comment type="caution">
    <text evidence="5">The sequence shown here is derived from an EMBL/GenBank/DDBJ whole genome shotgun (WGS) entry which is preliminary data.</text>
</comment>
<evidence type="ECO:0000313" key="5">
    <source>
        <dbReference type="EMBL" id="TIA35032.1"/>
    </source>
</evidence>